<dbReference type="InterPro" id="IPR001452">
    <property type="entry name" value="SH3_domain"/>
</dbReference>
<dbReference type="Pfam" id="PF04366">
    <property type="entry name" value="Ysc84"/>
    <property type="match status" value="1"/>
</dbReference>
<dbReference type="InterPro" id="IPR007461">
    <property type="entry name" value="Ysc84_actin-binding"/>
</dbReference>
<dbReference type="EMBL" id="JAEFCI010003721">
    <property type="protein sequence ID" value="KAG5461399.1"/>
    <property type="molecule type" value="Genomic_DNA"/>
</dbReference>
<organism evidence="5 6">
    <name type="scientific">Olpidium bornovanus</name>
    <dbReference type="NCBI Taxonomy" id="278681"/>
    <lineage>
        <taxon>Eukaryota</taxon>
        <taxon>Fungi</taxon>
        <taxon>Fungi incertae sedis</taxon>
        <taxon>Olpidiomycota</taxon>
        <taxon>Olpidiomycotina</taxon>
        <taxon>Olpidiomycetes</taxon>
        <taxon>Olpidiales</taxon>
        <taxon>Olpidiaceae</taxon>
        <taxon>Olpidium</taxon>
    </lineage>
</organism>
<evidence type="ECO:0000313" key="6">
    <source>
        <dbReference type="Proteomes" id="UP000673691"/>
    </source>
</evidence>
<dbReference type="PANTHER" id="PTHR15629:SF2">
    <property type="entry name" value="SH3 DOMAIN-CONTAINING YSC84-LIKE PROTEIN 1"/>
    <property type="match status" value="1"/>
</dbReference>
<dbReference type="OrthoDB" id="443981at2759"/>
<dbReference type="PRINTS" id="PR00452">
    <property type="entry name" value="SH3DOMAIN"/>
</dbReference>
<sequence>LRPDGRAVRLLSSARHDHTSRRPLPGRPCRSCPAGRQFAAARRAPVSFARAQRRHVASSPLPLAWHRGGGEIKKAAKTLRKFIHPGAGEGPDKVIPQDLLDNAKGLAIITVIKAGFVWSGRAGSGIVVARLPDGSTSLSRVFAGRRSAGRSAVASPPLTDTPSARSVERAVRDRDGWRRVTEYVFILNTVRSEEGADAVKAFSLGGNLTLGANISIAAGPVGRTAEAAGAVRRFAAVFSYSKSKGLFAALYSAIRERNVGVSSRRASVTSAPLPAGSPTPPYSLSSSNHRELASNPAAAPLRMPAPRPVSAAPYVVEKKEQRMKAMYDFAGERPGDLPFKTGDVIIVSQKDMPGGDAGWWRGRCNGKDGLFPSNYCTAI</sequence>
<feature type="non-terminal residue" evidence="5">
    <location>
        <position position="1"/>
    </location>
</feature>
<dbReference type="InterPro" id="IPR036028">
    <property type="entry name" value="SH3-like_dom_sf"/>
</dbReference>
<keyword evidence="6" id="KW-1185">Reference proteome</keyword>
<evidence type="ECO:0000313" key="5">
    <source>
        <dbReference type="EMBL" id="KAG5461399.1"/>
    </source>
</evidence>
<protein>
    <recommendedName>
        <fullName evidence="4">SH3 domain-containing protein</fullName>
    </recommendedName>
</protein>
<dbReference type="PANTHER" id="PTHR15629">
    <property type="entry name" value="SH3YL1 PROTEIN"/>
    <property type="match status" value="1"/>
</dbReference>
<evidence type="ECO:0000259" key="4">
    <source>
        <dbReference type="PROSITE" id="PS50002"/>
    </source>
</evidence>
<dbReference type="SUPFAM" id="SSF50044">
    <property type="entry name" value="SH3-domain"/>
    <property type="match status" value="1"/>
</dbReference>
<evidence type="ECO:0000256" key="3">
    <source>
        <dbReference type="SAM" id="MobiDB-lite"/>
    </source>
</evidence>
<dbReference type="GO" id="GO:0035091">
    <property type="term" value="F:phosphatidylinositol binding"/>
    <property type="evidence" value="ECO:0007669"/>
    <property type="project" value="TreeGrafter"/>
</dbReference>
<dbReference type="CDD" id="cd00174">
    <property type="entry name" value="SH3"/>
    <property type="match status" value="1"/>
</dbReference>
<feature type="region of interest" description="Disordered" evidence="3">
    <location>
        <begin position="151"/>
        <end position="171"/>
    </location>
</feature>
<dbReference type="Gene3D" id="2.30.30.40">
    <property type="entry name" value="SH3 Domains"/>
    <property type="match status" value="1"/>
</dbReference>
<evidence type="ECO:0000256" key="2">
    <source>
        <dbReference type="PROSITE-ProRule" id="PRU00192"/>
    </source>
</evidence>
<name>A0A8H7ZXQ3_9FUNG</name>
<feature type="region of interest" description="Disordered" evidence="3">
    <location>
        <begin position="265"/>
        <end position="290"/>
    </location>
</feature>
<gene>
    <name evidence="5" type="ORF">BJ554DRAFT_6416</name>
</gene>
<accession>A0A8H7ZXQ3</accession>
<evidence type="ECO:0000256" key="1">
    <source>
        <dbReference type="ARBA" id="ARBA00022443"/>
    </source>
</evidence>
<dbReference type="Proteomes" id="UP000673691">
    <property type="component" value="Unassembled WGS sequence"/>
</dbReference>
<reference evidence="5 6" key="1">
    <citation type="journal article" name="Sci. Rep.">
        <title>Genome-scale phylogenetic analyses confirm Olpidium as the closest living zoosporic fungus to the non-flagellated, terrestrial fungi.</title>
        <authorList>
            <person name="Chang Y."/>
            <person name="Rochon D."/>
            <person name="Sekimoto S."/>
            <person name="Wang Y."/>
            <person name="Chovatia M."/>
            <person name="Sandor L."/>
            <person name="Salamov A."/>
            <person name="Grigoriev I.V."/>
            <person name="Stajich J.E."/>
            <person name="Spatafora J.W."/>
        </authorList>
    </citation>
    <scope>NUCLEOTIDE SEQUENCE [LARGE SCALE GENOMIC DNA]</scope>
    <source>
        <strain evidence="5">S191</strain>
    </source>
</reference>
<dbReference type="SMART" id="SM00326">
    <property type="entry name" value="SH3"/>
    <property type="match status" value="1"/>
</dbReference>
<dbReference type="InterPro" id="IPR051702">
    <property type="entry name" value="SH3_domain_YSC84-like"/>
</dbReference>
<dbReference type="Pfam" id="PF00018">
    <property type="entry name" value="SH3_1"/>
    <property type="match status" value="1"/>
</dbReference>
<proteinExistence type="predicted"/>
<feature type="domain" description="SH3" evidence="4">
    <location>
        <begin position="318"/>
        <end position="379"/>
    </location>
</feature>
<comment type="caution">
    <text evidence="5">The sequence shown here is derived from an EMBL/GenBank/DDBJ whole genome shotgun (WGS) entry which is preliminary data.</text>
</comment>
<keyword evidence="1 2" id="KW-0728">SH3 domain</keyword>
<dbReference type="PROSITE" id="PS50002">
    <property type="entry name" value="SH3"/>
    <property type="match status" value="1"/>
</dbReference>
<dbReference type="AlphaFoldDB" id="A0A8H7ZXQ3"/>